<evidence type="ECO:0000313" key="1">
    <source>
        <dbReference type="EMBL" id="KAF2192386.1"/>
    </source>
</evidence>
<dbReference type="Gene3D" id="3.10.450.50">
    <property type="match status" value="1"/>
</dbReference>
<proteinExistence type="predicted"/>
<gene>
    <name evidence="1" type="ORF">K469DRAFT_310641</name>
</gene>
<evidence type="ECO:0008006" key="3">
    <source>
        <dbReference type="Google" id="ProtNLM"/>
    </source>
</evidence>
<dbReference type="InterPro" id="IPR032710">
    <property type="entry name" value="NTF2-like_dom_sf"/>
</dbReference>
<dbReference type="PANTHER" id="PTHR39598:SF1">
    <property type="entry name" value="AUSTINOID BIOSYNTHESIS CLUSTERS PROTEIN F-RELATED"/>
    <property type="match status" value="1"/>
</dbReference>
<dbReference type="AlphaFoldDB" id="A0A6A6ER49"/>
<dbReference type="InterPro" id="IPR050977">
    <property type="entry name" value="Fungal_Meroterpenoid_Isomerase"/>
</dbReference>
<sequence length="151" mass="17347">MPTQQRATADALVDAFNRMDNDAIVSFRHPNCTRQVLPVSLKFPPQSNTAYRTNLDNMKKIFSSFKVDVHDVIEDVLAQKIVMFVTATGQTRVGLYRNEYVWKMTFDGTGKAITDWVEFVDVGMARDFLPKLQAEMKKVQEEERTDRAQHS</sequence>
<organism evidence="1 2">
    <name type="scientific">Zopfia rhizophila CBS 207.26</name>
    <dbReference type="NCBI Taxonomy" id="1314779"/>
    <lineage>
        <taxon>Eukaryota</taxon>
        <taxon>Fungi</taxon>
        <taxon>Dikarya</taxon>
        <taxon>Ascomycota</taxon>
        <taxon>Pezizomycotina</taxon>
        <taxon>Dothideomycetes</taxon>
        <taxon>Dothideomycetes incertae sedis</taxon>
        <taxon>Zopfiaceae</taxon>
        <taxon>Zopfia</taxon>
    </lineage>
</organism>
<name>A0A6A6ER49_9PEZI</name>
<dbReference type="OrthoDB" id="3758478at2759"/>
<reference evidence="1" key="1">
    <citation type="journal article" date="2020" name="Stud. Mycol.">
        <title>101 Dothideomycetes genomes: a test case for predicting lifestyles and emergence of pathogens.</title>
        <authorList>
            <person name="Haridas S."/>
            <person name="Albert R."/>
            <person name="Binder M."/>
            <person name="Bloem J."/>
            <person name="Labutti K."/>
            <person name="Salamov A."/>
            <person name="Andreopoulos B."/>
            <person name="Baker S."/>
            <person name="Barry K."/>
            <person name="Bills G."/>
            <person name="Bluhm B."/>
            <person name="Cannon C."/>
            <person name="Castanera R."/>
            <person name="Culley D."/>
            <person name="Daum C."/>
            <person name="Ezra D."/>
            <person name="Gonzalez J."/>
            <person name="Henrissat B."/>
            <person name="Kuo A."/>
            <person name="Liang C."/>
            <person name="Lipzen A."/>
            <person name="Lutzoni F."/>
            <person name="Magnuson J."/>
            <person name="Mondo S."/>
            <person name="Nolan M."/>
            <person name="Ohm R."/>
            <person name="Pangilinan J."/>
            <person name="Park H.-J."/>
            <person name="Ramirez L."/>
            <person name="Alfaro M."/>
            <person name="Sun H."/>
            <person name="Tritt A."/>
            <person name="Yoshinaga Y."/>
            <person name="Zwiers L.-H."/>
            <person name="Turgeon B."/>
            <person name="Goodwin S."/>
            <person name="Spatafora J."/>
            <person name="Crous P."/>
            <person name="Grigoriev I."/>
        </authorList>
    </citation>
    <scope>NUCLEOTIDE SEQUENCE</scope>
    <source>
        <strain evidence="1">CBS 207.26</strain>
    </source>
</reference>
<dbReference type="Proteomes" id="UP000800200">
    <property type="component" value="Unassembled WGS sequence"/>
</dbReference>
<accession>A0A6A6ER49</accession>
<keyword evidence="2" id="KW-1185">Reference proteome</keyword>
<dbReference type="PANTHER" id="PTHR39598">
    <property type="entry name" value="AUSTINOL SYNTHESIS PROTEIN F-RELATED"/>
    <property type="match status" value="1"/>
</dbReference>
<dbReference type="SUPFAM" id="SSF54427">
    <property type="entry name" value="NTF2-like"/>
    <property type="match status" value="1"/>
</dbReference>
<protein>
    <recommendedName>
        <fullName evidence="3">SnoaL-like domain-containing protein</fullName>
    </recommendedName>
</protein>
<evidence type="ECO:0000313" key="2">
    <source>
        <dbReference type="Proteomes" id="UP000800200"/>
    </source>
</evidence>
<dbReference type="EMBL" id="ML994615">
    <property type="protein sequence ID" value="KAF2192386.1"/>
    <property type="molecule type" value="Genomic_DNA"/>
</dbReference>